<dbReference type="Proteomes" id="UP001281447">
    <property type="component" value="Unassembled WGS sequence"/>
</dbReference>
<organism evidence="1 2">
    <name type="scientific">Tigheibacillus halophilus</name>
    <dbReference type="NCBI Taxonomy" id="361280"/>
    <lineage>
        <taxon>Bacteria</taxon>
        <taxon>Bacillati</taxon>
        <taxon>Bacillota</taxon>
        <taxon>Bacilli</taxon>
        <taxon>Bacillales</taxon>
        <taxon>Bacillaceae</taxon>
        <taxon>Tigheibacillus</taxon>
    </lineage>
</organism>
<reference evidence="1 2" key="1">
    <citation type="submission" date="2023-10" db="EMBL/GenBank/DDBJ databases">
        <title>Virgibacillus halophilus 5B73C genome.</title>
        <authorList>
            <person name="Miliotis G."/>
            <person name="Sengupta P."/>
            <person name="Hameed A."/>
            <person name="Chuvochina M."/>
            <person name="Mcdonagh F."/>
            <person name="Simpson A.C."/>
            <person name="Singh N.K."/>
            <person name="Rekha P.D."/>
            <person name="Raman K."/>
            <person name="Hugenholtz P."/>
            <person name="Venkateswaran K."/>
        </authorList>
    </citation>
    <scope>NUCLEOTIDE SEQUENCE [LARGE SCALE GENOMIC DNA]</scope>
    <source>
        <strain evidence="1 2">5B73C</strain>
    </source>
</reference>
<accession>A0ABU5C2M3</accession>
<evidence type="ECO:0000313" key="1">
    <source>
        <dbReference type="EMBL" id="MDY0393420.1"/>
    </source>
</evidence>
<gene>
    <name evidence="1" type="ORF">RWE15_01965</name>
</gene>
<sequence>MHIKIGVIGPSESVAKILKVSRDFEGVTFIPFVYDEVSQISTIIANNRLFVDQWLFSGIMNYSYAIDQQLIKKEDGSFPPLHGSSFFWKAVGSTTE</sequence>
<name>A0ABU5C2M3_9BACI</name>
<comment type="caution">
    <text evidence="1">The sequence shown here is derived from an EMBL/GenBank/DDBJ whole genome shotgun (WGS) entry which is preliminary data.</text>
</comment>
<protein>
    <submittedName>
        <fullName evidence="1">Uncharacterized protein</fullName>
    </submittedName>
</protein>
<proteinExistence type="predicted"/>
<evidence type="ECO:0000313" key="2">
    <source>
        <dbReference type="Proteomes" id="UP001281447"/>
    </source>
</evidence>
<dbReference type="EMBL" id="JAWDIP010000003">
    <property type="protein sequence ID" value="MDY0393420.1"/>
    <property type="molecule type" value="Genomic_DNA"/>
</dbReference>
<keyword evidence="2" id="KW-1185">Reference proteome</keyword>